<keyword evidence="8 9" id="KW-0449">Lipoprotein</keyword>
<feature type="region of interest" description="Disordered" evidence="10">
    <location>
        <begin position="360"/>
        <end position="380"/>
    </location>
</feature>
<dbReference type="PANTHER" id="PTHR31468">
    <property type="entry name" value="1,3-BETA-GLUCANOSYLTRANSFERASE GAS1"/>
    <property type="match status" value="1"/>
</dbReference>
<evidence type="ECO:0000256" key="10">
    <source>
        <dbReference type="SAM" id="MobiDB-lite"/>
    </source>
</evidence>
<feature type="compositionally biased region" description="Polar residues" evidence="10">
    <location>
        <begin position="425"/>
        <end position="450"/>
    </location>
</feature>
<keyword evidence="4 9" id="KW-0808">Transferase</keyword>
<dbReference type="GO" id="GO:0042124">
    <property type="term" value="F:1,3-beta-glucanosyltransferase activity"/>
    <property type="evidence" value="ECO:0007669"/>
    <property type="project" value="TreeGrafter"/>
</dbReference>
<dbReference type="EC" id="2.4.1.-" evidence="9"/>
<dbReference type="GO" id="GO:0031505">
    <property type="term" value="P:fungal-type cell wall organization"/>
    <property type="evidence" value="ECO:0007669"/>
    <property type="project" value="TreeGrafter"/>
</dbReference>
<gene>
    <name evidence="11" type="ORF">UVI_02033900</name>
</gene>
<evidence type="ECO:0000256" key="6">
    <source>
        <dbReference type="ARBA" id="ARBA00023136"/>
    </source>
</evidence>
<comment type="subcellular location">
    <subcellularLocation>
        <location evidence="1 9">Cell membrane</location>
        <topology evidence="1 9">Lipid-anchor</topology>
        <topology evidence="1 9">GPI-anchor</topology>
    </subcellularLocation>
</comment>
<dbReference type="Proteomes" id="UP000054053">
    <property type="component" value="Unassembled WGS sequence"/>
</dbReference>
<organism evidence="11 12">
    <name type="scientific">Ustilaginoidea virens</name>
    <name type="common">Rice false smut fungus</name>
    <name type="synonym">Villosiclava virens</name>
    <dbReference type="NCBI Taxonomy" id="1159556"/>
    <lineage>
        <taxon>Eukaryota</taxon>
        <taxon>Fungi</taxon>
        <taxon>Dikarya</taxon>
        <taxon>Ascomycota</taxon>
        <taxon>Pezizomycotina</taxon>
        <taxon>Sordariomycetes</taxon>
        <taxon>Hypocreomycetidae</taxon>
        <taxon>Hypocreales</taxon>
        <taxon>Clavicipitaceae</taxon>
        <taxon>Ustilaginoidea</taxon>
    </lineage>
</organism>
<evidence type="ECO:0000256" key="2">
    <source>
        <dbReference type="ARBA" id="ARBA00007528"/>
    </source>
</evidence>
<feature type="signal peptide" evidence="9">
    <location>
        <begin position="1"/>
        <end position="18"/>
    </location>
</feature>
<evidence type="ECO:0000256" key="3">
    <source>
        <dbReference type="ARBA" id="ARBA00022622"/>
    </source>
</evidence>
<dbReference type="PANTHER" id="PTHR31468:SF5">
    <property type="entry name" value="1,3-BETA-GLUCANOSYLTRANSFERASE GAS5"/>
    <property type="match status" value="1"/>
</dbReference>
<comment type="caution">
    <text evidence="11">The sequence shown here is derived from an EMBL/GenBank/DDBJ whole genome shotgun (WGS) entry which is preliminary data.</text>
</comment>
<name>A0A1B5KWG9_USTVR</name>
<keyword evidence="5 9" id="KW-0732">Signal</keyword>
<dbReference type="InterPro" id="IPR004886">
    <property type="entry name" value="Glucanosyltransferase"/>
</dbReference>
<dbReference type="SUPFAM" id="SSF51445">
    <property type="entry name" value="(Trans)glycosidases"/>
    <property type="match status" value="1"/>
</dbReference>
<evidence type="ECO:0000313" key="12">
    <source>
        <dbReference type="Proteomes" id="UP000054053"/>
    </source>
</evidence>
<evidence type="ECO:0000256" key="9">
    <source>
        <dbReference type="RuleBase" id="RU361209"/>
    </source>
</evidence>
<protein>
    <recommendedName>
        <fullName evidence="9">1,3-beta-glucanosyltransferase</fullName>
        <ecNumber evidence="9">2.4.1.-</ecNumber>
    </recommendedName>
</protein>
<evidence type="ECO:0000256" key="4">
    <source>
        <dbReference type="ARBA" id="ARBA00022679"/>
    </source>
</evidence>
<dbReference type="Gene3D" id="3.20.20.80">
    <property type="entry name" value="Glycosidases"/>
    <property type="match status" value="2"/>
</dbReference>
<evidence type="ECO:0000256" key="7">
    <source>
        <dbReference type="ARBA" id="ARBA00023180"/>
    </source>
</evidence>
<evidence type="ECO:0000313" key="11">
    <source>
        <dbReference type="EMBL" id="GAO14313.1"/>
    </source>
</evidence>
<feature type="region of interest" description="Disordered" evidence="10">
    <location>
        <begin position="408"/>
        <end position="464"/>
    </location>
</feature>
<reference evidence="12" key="1">
    <citation type="journal article" date="2016" name="Genome Announc.">
        <title>Genome sequence of Ustilaginoidea virens IPU010, a rice pathogenic fungus causing false smut.</title>
        <authorList>
            <person name="Kumagai T."/>
            <person name="Ishii T."/>
            <person name="Terai G."/>
            <person name="Umemura M."/>
            <person name="Machida M."/>
            <person name="Asai K."/>
        </authorList>
    </citation>
    <scope>NUCLEOTIDE SEQUENCE [LARGE SCALE GENOMIC DNA]</scope>
    <source>
        <strain evidence="12">IPU010</strain>
    </source>
</reference>
<dbReference type="GO" id="GO:0005886">
    <property type="term" value="C:plasma membrane"/>
    <property type="evidence" value="ECO:0007669"/>
    <property type="project" value="UniProtKB-SubCell"/>
</dbReference>
<feature type="chain" id="PRO_5008447096" description="1,3-beta-glucanosyltransferase" evidence="9">
    <location>
        <begin position="19"/>
        <end position="486"/>
    </location>
</feature>
<keyword evidence="6 9" id="KW-0472">Membrane</keyword>
<accession>A0A1B5KWG9</accession>
<evidence type="ECO:0000256" key="1">
    <source>
        <dbReference type="ARBA" id="ARBA00004609"/>
    </source>
</evidence>
<dbReference type="EMBL" id="BBTG02000016">
    <property type="protein sequence ID" value="GAO14313.1"/>
    <property type="molecule type" value="Genomic_DNA"/>
</dbReference>
<evidence type="ECO:0000256" key="8">
    <source>
        <dbReference type="ARBA" id="ARBA00023288"/>
    </source>
</evidence>
<dbReference type="AlphaFoldDB" id="A0A1B5KWG9"/>
<dbReference type="GO" id="GO:0098552">
    <property type="term" value="C:side of membrane"/>
    <property type="evidence" value="ECO:0007669"/>
    <property type="project" value="UniProtKB-KW"/>
</dbReference>
<proteinExistence type="inferred from homology"/>
<dbReference type="InterPro" id="IPR017853">
    <property type="entry name" value="GH"/>
</dbReference>
<dbReference type="Pfam" id="PF03198">
    <property type="entry name" value="Glyco_hydro_72"/>
    <property type="match status" value="2"/>
</dbReference>
<feature type="compositionally biased region" description="Polar residues" evidence="10">
    <location>
        <begin position="366"/>
        <end position="380"/>
    </location>
</feature>
<comment type="function">
    <text evidence="9">Splits internally a 1,3-beta-glucan molecule and transfers the newly generated reducing end (the donor) to the non-reducing end of another 1,3-beta-glucan molecule (the acceptor) forming a 1,3-beta linkage, resulting in the elongation of 1,3-beta-glucan chains in the cell wall.</text>
</comment>
<dbReference type="GO" id="GO:0071970">
    <property type="term" value="P:fungal-type cell wall (1-&gt;3)-beta-D-glucan biosynthetic process"/>
    <property type="evidence" value="ECO:0007669"/>
    <property type="project" value="TreeGrafter"/>
</dbReference>
<evidence type="ECO:0000256" key="5">
    <source>
        <dbReference type="ARBA" id="ARBA00022729"/>
    </source>
</evidence>
<keyword evidence="7" id="KW-0325">Glycoprotein</keyword>
<comment type="similarity">
    <text evidence="2 9">Belongs to the glycosyl hydrolase 72 family.</text>
</comment>
<keyword evidence="3 9" id="KW-0336">GPI-anchor</keyword>
<sequence>MRSFAFATALAAIGAVTASPTPSEQDPPTKRANFPVVSVSGNAFYKDKDRFYVRGIDYQPGGSSANEDPLGDTDVCLRDIAKFKDLGVNTIRVYAVDNSLNHDKCMQALQDAGIYLVLDVNNPKYSINRAEPGPSYNAKYLQSVFATVEQFAAYPNTLAFFSGNEVINDEKGTDKAAPYVKAVTRDMKNYMNSRGLRRVPVGYSAADVSKNRMQTAMYMNCGSDDARSDFFAFNDYSFCNSNFKESGWDQKVKNFTDYGIAILWVFFSLGSLALPRPRSTLTPLTLWNVPNSLSEFGCILNRPRKFAEIAALMSTEMTSVYSGGMMYEYSYEANEYGIVKIDSLKAKTVTETDEYANFKAALKDNPSPSGNGGAASTTHAVSCPAMGDDWQVNPSLIPEMPAQAQQYMKNGAGKGPGLDLDGKGSQNAGDSGTSTASVTGGQASPTSSNGKKTDNAGPATLGPLDKAPLLVTGLTLIFTLFGTLLL</sequence>